<proteinExistence type="predicted"/>
<dbReference type="InterPro" id="IPR001584">
    <property type="entry name" value="Integrase_cat-core"/>
</dbReference>
<dbReference type="InterPro" id="IPR050951">
    <property type="entry name" value="Retrovirus_Pol_polyprotein"/>
</dbReference>
<dbReference type="InterPro" id="IPR012337">
    <property type="entry name" value="RNaseH-like_sf"/>
</dbReference>
<sequence>MDELLHDGEVGGTKTGADRISGAYHGTMRMLPLLGTICWTLIDAVQIRSDAAMFWWQRWDRHHHILSTSVDDWALHSGSTLGNTTMEPISKGDKFLFYFLRCAEFVTYLWDRAQRGLPVPPPPSCRARLAAHGLVAPGASGLRGFSSHSGFGPVSMRVGRSRAVGSRLWACLERVRDCDAITRRNGDGINVTIYKLPVPSVEKKVRSTFGHLKSQVFRLSSESPEEDTKSEELKRFCGELENQMGAPLELVNEYFIRIQTLIRRRGEFSEALTVDRIYSNLRPSIRINKRISKFHPVCNCDKQSRSKVSVVSAEAGPWREGRKLNLRRGIGFPRQIVTNCPPRHSGETMLLGAPVELGSLKIVALLDTGSLNKVFLKDLLGTLRTRGLLVRLTPLSCPDTPGATVLEEIRDHRLDFEAVLAKYPDVICDRIGHTNVFSHSKELVDHTPKFVWMTPLRVATSNSVVDALNATMFRNFGYPHILVSDNASQFTSKIFEDMCFNNGIKHVTTTPYYPQPYHVERFHRNLKAALISFHHIHHKDLDKSLTPLQIAFKSAEHDSHRKIPSSLILGHDLLSPINLRWEILPGTLKDHSDRRIEADRAIDGKTAKLDYRWSAPTIISKFLTPVTVQLMDPVTCLATHPREAWFARSPSPFLPCAVGCARPRRAWRIGLRDFFSHSGFGFMSMRVSRSRAVDSQVWACLERDRERLVERNKTQNNVQYSVTEAASTALIETYNTGGIQPNRDIREKQLQGLISSEQTKAHRMFSISFHSFLSLSVSIYRNRGDNALNTNGKQRGKLFGNEF</sequence>
<evidence type="ECO:0000259" key="1">
    <source>
        <dbReference type="PROSITE" id="PS50994"/>
    </source>
</evidence>
<dbReference type="GO" id="GO:0015074">
    <property type="term" value="P:DNA integration"/>
    <property type="evidence" value="ECO:0007669"/>
    <property type="project" value="InterPro"/>
</dbReference>
<accession>A0A7R9P537</accession>
<reference evidence="2" key="1">
    <citation type="submission" date="2020-11" db="EMBL/GenBank/DDBJ databases">
        <authorList>
            <person name="Tran Van P."/>
        </authorList>
    </citation>
    <scope>NUCLEOTIDE SEQUENCE</scope>
</reference>
<gene>
    <name evidence="2" type="ORF">TCMB3V08_LOCUS2601</name>
</gene>
<dbReference type="SUPFAM" id="SSF53098">
    <property type="entry name" value="Ribonuclease H-like"/>
    <property type="match status" value="1"/>
</dbReference>
<dbReference type="PANTHER" id="PTHR37984:SF15">
    <property type="entry name" value="INTEGRASE CATALYTIC DOMAIN-CONTAINING PROTEIN"/>
    <property type="match status" value="1"/>
</dbReference>
<feature type="domain" description="Integrase catalytic" evidence="1">
    <location>
        <begin position="397"/>
        <end position="572"/>
    </location>
</feature>
<dbReference type="AlphaFoldDB" id="A0A7R9P537"/>
<dbReference type="InterPro" id="IPR036397">
    <property type="entry name" value="RNaseH_sf"/>
</dbReference>
<dbReference type="PROSITE" id="PS50994">
    <property type="entry name" value="INTEGRASE"/>
    <property type="match status" value="1"/>
</dbReference>
<protein>
    <submittedName>
        <fullName evidence="2">(California timema) hypothetical protein</fullName>
    </submittedName>
</protein>
<dbReference type="GO" id="GO:0003676">
    <property type="term" value="F:nucleic acid binding"/>
    <property type="evidence" value="ECO:0007669"/>
    <property type="project" value="InterPro"/>
</dbReference>
<organism evidence="2">
    <name type="scientific">Timema californicum</name>
    <name type="common">California timema</name>
    <name type="synonym">Walking stick</name>
    <dbReference type="NCBI Taxonomy" id="61474"/>
    <lineage>
        <taxon>Eukaryota</taxon>
        <taxon>Metazoa</taxon>
        <taxon>Ecdysozoa</taxon>
        <taxon>Arthropoda</taxon>
        <taxon>Hexapoda</taxon>
        <taxon>Insecta</taxon>
        <taxon>Pterygota</taxon>
        <taxon>Neoptera</taxon>
        <taxon>Polyneoptera</taxon>
        <taxon>Phasmatodea</taxon>
        <taxon>Timematodea</taxon>
        <taxon>Timematoidea</taxon>
        <taxon>Timematidae</taxon>
        <taxon>Timema</taxon>
    </lineage>
</organism>
<dbReference type="Pfam" id="PF00665">
    <property type="entry name" value="rve"/>
    <property type="match status" value="1"/>
</dbReference>
<evidence type="ECO:0000313" key="2">
    <source>
        <dbReference type="EMBL" id="CAD7569880.1"/>
    </source>
</evidence>
<dbReference type="PANTHER" id="PTHR37984">
    <property type="entry name" value="PROTEIN CBG26694"/>
    <property type="match status" value="1"/>
</dbReference>
<dbReference type="Gene3D" id="3.30.420.10">
    <property type="entry name" value="Ribonuclease H-like superfamily/Ribonuclease H"/>
    <property type="match status" value="1"/>
</dbReference>
<name>A0A7R9P537_TIMCA</name>
<dbReference type="EMBL" id="OE179834">
    <property type="protein sequence ID" value="CAD7569880.1"/>
    <property type="molecule type" value="Genomic_DNA"/>
</dbReference>